<dbReference type="EMBL" id="PYMM01000008">
    <property type="protein sequence ID" value="PSU16223.1"/>
    <property type="molecule type" value="Genomic_DNA"/>
</dbReference>
<accession>A0ABD6X1G8</accession>
<organism evidence="1 2">
    <name type="scientific">Photobacterium damselae</name>
    <dbReference type="NCBI Taxonomy" id="38293"/>
    <lineage>
        <taxon>Bacteria</taxon>
        <taxon>Pseudomonadati</taxon>
        <taxon>Pseudomonadota</taxon>
        <taxon>Gammaproteobacteria</taxon>
        <taxon>Vibrionales</taxon>
        <taxon>Vibrionaceae</taxon>
        <taxon>Photobacterium</taxon>
    </lineage>
</organism>
<sequence>MKHYCVPSFGIYEFKIIMINDCDKIANTEKDCFRKDTVFDSYLMIFKSIFKNTQKNEANS</sequence>
<name>A0ABD6X1G8_PHODM</name>
<evidence type="ECO:0000313" key="2">
    <source>
        <dbReference type="Proteomes" id="UP000241404"/>
    </source>
</evidence>
<proteinExistence type="predicted"/>
<dbReference type="Proteomes" id="UP000241404">
    <property type="component" value="Unassembled WGS sequence"/>
</dbReference>
<gene>
    <name evidence="1" type="ORF">CTM90_12950</name>
</gene>
<reference evidence="1 2" key="1">
    <citation type="submission" date="2018-03" db="EMBL/GenBank/DDBJ databases">
        <title>Whole genome sequencing of Histamine producing bacteria.</title>
        <authorList>
            <person name="Butler K."/>
        </authorList>
    </citation>
    <scope>NUCLEOTIDE SEQUENCE [LARGE SCALE GENOMIC DNA]</scope>
    <source>
        <strain evidence="1 2">BT-6</strain>
    </source>
</reference>
<dbReference type="AlphaFoldDB" id="A0ABD6X1G8"/>
<protein>
    <submittedName>
        <fullName evidence="1">Uncharacterized protein</fullName>
    </submittedName>
</protein>
<evidence type="ECO:0000313" key="1">
    <source>
        <dbReference type="EMBL" id="PSU16223.1"/>
    </source>
</evidence>
<comment type="caution">
    <text evidence="1">The sequence shown here is derived from an EMBL/GenBank/DDBJ whole genome shotgun (WGS) entry which is preliminary data.</text>
</comment>